<dbReference type="Pfam" id="PF00207">
    <property type="entry name" value="A2M"/>
    <property type="match status" value="1"/>
</dbReference>
<proteinExistence type="inferred from homology"/>
<dbReference type="Pfam" id="PF17973">
    <property type="entry name" value="bMG10"/>
    <property type="match status" value="1"/>
</dbReference>
<organism evidence="3 4">
    <name type="scientific">Pedobacter cryoconitis</name>
    <dbReference type="NCBI Taxonomy" id="188932"/>
    <lineage>
        <taxon>Bacteria</taxon>
        <taxon>Pseudomonadati</taxon>
        <taxon>Bacteroidota</taxon>
        <taxon>Sphingobacteriia</taxon>
        <taxon>Sphingobacteriales</taxon>
        <taxon>Sphingobacteriaceae</taxon>
        <taxon>Pedobacter</taxon>
    </lineage>
</organism>
<protein>
    <submittedName>
        <fullName evidence="3">Uncharacterized protein YfaS (Alpha-2-macroglobulin family)</fullName>
    </submittedName>
</protein>
<dbReference type="InterPro" id="IPR041246">
    <property type="entry name" value="Bact_MG10"/>
</dbReference>
<dbReference type="PANTHER" id="PTHR40094:SF1">
    <property type="entry name" value="UBIQUITIN DOMAIN-CONTAINING PROTEIN"/>
    <property type="match status" value="1"/>
</dbReference>
<dbReference type="Gene3D" id="2.60.40.1930">
    <property type="match status" value="1"/>
</dbReference>
<dbReference type="SUPFAM" id="SSF49464">
    <property type="entry name" value="Carboxypeptidase regulatory domain-like"/>
    <property type="match status" value="1"/>
</dbReference>
<dbReference type="InterPro" id="IPR001599">
    <property type="entry name" value="Macroglobln_a2"/>
</dbReference>
<evidence type="ECO:0000313" key="3">
    <source>
        <dbReference type="EMBL" id="MBB6501334.1"/>
    </source>
</evidence>
<evidence type="ECO:0000256" key="1">
    <source>
        <dbReference type="ARBA" id="ARBA00010556"/>
    </source>
</evidence>
<dbReference type="Pfam" id="PF01835">
    <property type="entry name" value="MG2"/>
    <property type="match status" value="1"/>
</dbReference>
<feature type="domain" description="Alpha-2-macroglobulin" evidence="2">
    <location>
        <begin position="1320"/>
        <end position="1410"/>
    </location>
</feature>
<dbReference type="InterPro" id="IPR008930">
    <property type="entry name" value="Terpenoid_cyclase/PrenylTrfase"/>
</dbReference>
<accession>A0A7X0MJN5</accession>
<dbReference type="PANTHER" id="PTHR40094">
    <property type="entry name" value="ALPHA-2-MACROGLOBULIN HOMOLOG"/>
    <property type="match status" value="1"/>
</dbReference>
<dbReference type="SMART" id="SM01360">
    <property type="entry name" value="A2M"/>
    <property type="match status" value="1"/>
</dbReference>
<dbReference type="RefSeq" id="WP_184626975.1">
    <property type="nucleotide sequence ID" value="NZ_JACHCC010000009.1"/>
</dbReference>
<name>A0A7X0MJN5_9SPHI</name>
<comment type="caution">
    <text evidence="3">The sequence shown here is derived from an EMBL/GenBank/DDBJ whole genome shotgun (WGS) entry which is preliminary data.</text>
</comment>
<evidence type="ECO:0000259" key="2">
    <source>
        <dbReference type="SMART" id="SM01360"/>
    </source>
</evidence>
<evidence type="ECO:0000313" key="4">
    <source>
        <dbReference type="Proteomes" id="UP000521017"/>
    </source>
</evidence>
<gene>
    <name evidence="3" type="ORF">HDF25_003501</name>
</gene>
<dbReference type="InterPro" id="IPR008969">
    <property type="entry name" value="CarboxyPept-like_regulatory"/>
</dbReference>
<dbReference type="InterPro" id="IPR047565">
    <property type="entry name" value="Alpha-macroglob_thiol-ester_cl"/>
</dbReference>
<dbReference type="GO" id="GO:0004866">
    <property type="term" value="F:endopeptidase inhibitor activity"/>
    <property type="evidence" value="ECO:0007669"/>
    <property type="project" value="InterPro"/>
</dbReference>
<sequence>MKTALLCFICLLFTIKTFSQQRAKNRDVDFAKVDSLANDAKPKEALALINSLNRKARAEGNTVLLIKSVMYRTLFQSYLEENALPKILTDLKADIQVAKQPEKSVLLSLQAETYWTYYQQNRYRIYQRTEVQADTGADIRTWSPKKITDEITKSLLSSLSEKELLQNTKVGILNNILLGDTSTRYLRPTLYDLLAHRAMDILVNTELDLSNADDEEVDSSSSTIEPLKIFQNLIQYHTSHHNEAALADVELKRLKFIYQKSTDENKEENYRKSLDLLAVQAIHTEIYADLVYEEALSYKNEQNLQAGQKADLIKAVELANKAIQAFPKSNGAMNAANLIKEINRKTLRIQLREFIQPGHPSQLFFSYKNLDTIKLQLFKVPATVNDYYSNFNNKENYQEFLKDNRAIKSWSEILPKAIDYQEHTFIGKMEALPNGNYVLIAQNTADTNQVERLVQYSNFRVSSMAVTQRFLYNKNEYFVASSLTGAPLKGVSVQEMESGIENNQPNPFFKTKGDGYAVLIPHSSLRNLTARFVDGTDTLYMPLRNYRNNQEEAVHKQVVLFTDRAIYRPGQTVFYKGLLMEGKGNKYSILPGQKTVLTFKDVNGKELDKLDAITNDFGTFQGSFTIPTGKLNGTMRLVTDYGSKEIQVEEYKRPTFEVVFDQANQKYKLNDSIKVQGKALSFSGYSVTGAKVVYKVYRSIIPNFYYGRPYRQESRKQIAIGTTVTKEGGSFDITFFAAADQKLNENYTFNVEADITDLNGETRTGTKSINAGKTDIVINAGIPAQVFLKPKTDTIPFEIVNLNGEPIAAKVKVEWTTLQSPGRLVNQSAFSSIPDNYSLGKEEFLKIFPYESYKGDSEPENWPTLQNGYHQDLTVSDGKGVLTLDWKSHAPGYYRVKLAAENKFGDTVSINRIVRIYPADPEVIQSMNEWLVTEKNTVLPSESAVFRIAGAIKDAKAYYEIYYRGKIEKKVWIDVSPKQTIINVPAQPDYGDGYAVQFTMIQNGVIYNSLQSVKIIDLSKELEINFLTFRNKLQPGEKEKWKLRITSKKGEKQMAEMVATLYDASLDGLRKLEWENIAASAYSYYAYRWEFDRNSIRSGNELWFLRNYSNDYSTPLRNYEKLNAIGIDIPITSSYAYRQYLQMLELKTIKGNSSIVLQKLMNLQKGKNKYGLVRDKSGNTIPGALVSSAKVAVATDQYGIYSINAKSGDQLKIQMIGYKTALVRFTEAKRLDVVLEQDGSSLKEVVVTGLGVQRKTVAYSSSQITLRGASTLAGQVPGVPIANADVVSNPGIPGAGDKIEMHAAAGGAPNIVPRTNFNETAFFYPQLKTNEAGEIDIEFTIPQSLTRYKMMGFAHTKDLKTGTVERELITQKQLAISANAPRFFREGDTILFSAKLNNLSGKDLSGEASLELRDALTGKIIQILSPEGNALQKFALADKGNEVLKWPLIIPSGISAITYKVLAQSGKYSDGEEMTIPVLPNSMLVTETMPLNVRGNTTKTFTLEKLLKSGSSKTIRNQALTLEFTANPIWYAVQSLPYLMEYPYECAEQTFSRFYANSFATGIINSSPKIKEVFNQWQQTNNGEALLSNLEKNPELKSVLLEETPWVRAASSETEQKKRLGVLFDLNRMSYELKSNFEKLEKMQKPNGSFAWFTGMSEDRYITQHIVLGMGQLEKLNLIDQKAFPGFNQILNKAIIYLDNQLILDFKKETSGKGIAYLPLHYLYGRSYTNQENKDPEFKKAVAYYLKRLSESWKTMEPYQLGQAALVLSRNGNRPEALKIINLLKERAQQSDEMGMYWANNRSGWWWYQNPIETQSLLIEAFDEVAADASSVEEMKIWLLKNKQTNDWKTTKATAAACYALLMKGYNLLGESAEPEILIGNKTFSELGITAGSKEAGTGYQKVSIAGAAIKPEMAEIKIKNNNQSIAWGGVYWQYFEQLDRITPSQTGVKIKKQLFIQKQTAKGDVLTPISAANQLATGDLLKVRIEIYTDRDMEYIHLKDMRSAGFEPVNVISQYKYQDGLGYYESTKDASTNFFISYLRKGVYVFEYALRVTHAGSFSNGITSLQCMYAPEFTTNSEGIRVQVKP</sequence>
<dbReference type="SMART" id="SM01419">
    <property type="entry name" value="Thiol-ester_cl"/>
    <property type="match status" value="1"/>
</dbReference>
<dbReference type="InterPro" id="IPR002890">
    <property type="entry name" value="MG2"/>
</dbReference>
<dbReference type="EMBL" id="JACHCC010000009">
    <property type="protein sequence ID" value="MBB6501334.1"/>
    <property type="molecule type" value="Genomic_DNA"/>
</dbReference>
<dbReference type="InterPro" id="IPR051802">
    <property type="entry name" value="YfhM-like"/>
</dbReference>
<dbReference type="Proteomes" id="UP000521017">
    <property type="component" value="Unassembled WGS sequence"/>
</dbReference>
<dbReference type="Gene3D" id="1.50.10.20">
    <property type="match status" value="1"/>
</dbReference>
<comment type="similarity">
    <text evidence="1">Belongs to the protease inhibitor I39 (alpha-2-macroglobulin) family. Bacterial alpha-2-macroglobulin subfamily.</text>
</comment>
<dbReference type="SUPFAM" id="SSF48239">
    <property type="entry name" value="Terpenoid cyclases/Protein prenyltransferases"/>
    <property type="match status" value="1"/>
</dbReference>
<reference evidence="3 4" key="1">
    <citation type="submission" date="2020-08" db="EMBL/GenBank/DDBJ databases">
        <title>Genomic Encyclopedia of Type Strains, Phase IV (KMG-V): Genome sequencing to study the core and pangenomes of soil and plant-associated prokaryotes.</title>
        <authorList>
            <person name="Whitman W."/>
        </authorList>
    </citation>
    <scope>NUCLEOTIDE SEQUENCE [LARGE SCALE GENOMIC DNA]</scope>
    <source>
        <strain evidence="3 4">M2T3</strain>
    </source>
</reference>